<keyword evidence="5" id="KW-1185">Reference proteome</keyword>
<sequence length="733" mass="80339">MSDKGSERGSELSSDHTDWAFVDDNGSQDAGTASPGRCKSTDLGASVGAPEQIASASAPDEPERHAETSPMHNEPQNERVVSTPPASASCKRIVVAPRRSLSLSQSQMRAPRKLFATEGDPAEGDWHATKQYEEDIRRASSAFPKPKAPAHTHRHLKLLLVGEACVGKTTLAKNLFAAYCREGDPAVQDGPSTVQQFTEDPEAGCTDIEVQVQPEDSETVTSFHYCIQDTPPVNLPGAADSILYYIQKQSHQYLSNEDNPSRRRPVSSFVDCRVDACLYLVPPHSLKPSDVTLMASLSKIVPVIPLLAKADAMTTTELDGFRHHVQEQLAEAEEELGQPVMYTFSGAADAAAEDFEFKGFPLATIASGMMDESIGRFWPVRTFPWGKCEAMSSIHSDVSLLKSLLFENAYEDLKALTEARYYTYRDEAYATAAAARQALPDVSPGAIQHQVGPQPAPQMSRPAVRRGSLKVVLIPVWVGLNGDGQAEDQVATPEAAQQPRRRFGWLKLKCSPWKVCAAVVVFALALSVDNLLLRREVGRQRGLHQMKNEVGLAAGSAWRDDVSGHYHCPSLAESAVPMPKQQHRPSSSLQEGSKGGCACQHLRPEPDSATLDGDVWDAATAKPVDPMLQHQNFETGSRASHGGGRSHRQGQHKRSHKQQRSAAADDGPKIADGHMRSWQQEAQELLWLPADEALPRVRKQIKDRLKGVRRQILQHGRRRVQQAAEQLRHLASL</sequence>
<comment type="caution">
    <text evidence="4">The sequence shown here is derived from an EMBL/GenBank/DDBJ whole genome shotgun (WGS) entry which is preliminary data.</text>
</comment>
<protein>
    <recommendedName>
        <fullName evidence="3">Septin-type G domain-containing protein</fullName>
    </recommendedName>
</protein>
<dbReference type="SUPFAM" id="SSF52540">
    <property type="entry name" value="P-loop containing nucleoside triphosphate hydrolases"/>
    <property type="match status" value="1"/>
</dbReference>
<feature type="region of interest" description="Disordered" evidence="2">
    <location>
        <begin position="634"/>
        <end position="672"/>
    </location>
</feature>
<proteinExistence type="inferred from homology"/>
<gene>
    <name evidence="4" type="ORF">WJX74_008536</name>
</gene>
<dbReference type="Proteomes" id="UP001438707">
    <property type="component" value="Unassembled WGS sequence"/>
</dbReference>
<organism evidence="4 5">
    <name type="scientific">Apatococcus lobatus</name>
    <dbReference type="NCBI Taxonomy" id="904363"/>
    <lineage>
        <taxon>Eukaryota</taxon>
        <taxon>Viridiplantae</taxon>
        <taxon>Chlorophyta</taxon>
        <taxon>core chlorophytes</taxon>
        <taxon>Trebouxiophyceae</taxon>
        <taxon>Chlorellales</taxon>
        <taxon>Chlorellaceae</taxon>
        <taxon>Apatococcus</taxon>
    </lineage>
</organism>
<evidence type="ECO:0000313" key="5">
    <source>
        <dbReference type="Proteomes" id="UP001438707"/>
    </source>
</evidence>
<feature type="region of interest" description="Disordered" evidence="2">
    <location>
        <begin position="1"/>
        <end position="88"/>
    </location>
</feature>
<keyword evidence="1" id="KW-0547">Nucleotide-binding</keyword>
<dbReference type="GO" id="GO:0005525">
    <property type="term" value="F:GTP binding"/>
    <property type="evidence" value="ECO:0007669"/>
    <property type="project" value="UniProtKB-KW"/>
</dbReference>
<name>A0AAW1R2P3_9CHLO</name>
<feature type="compositionally biased region" description="Basic and acidic residues" evidence="2">
    <location>
        <begin position="1"/>
        <end position="18"/>
    </location>
</feature>
<feature type="region of interest" description="Disordered" evidence="2">
    <location>
        <begin position="576"/>
        <end position="613"/>
    </location>
</feature>
<reference evidence="4 5" key="1">
    <citation type="journal article" date="2024" name="Nat. Commun.">
        <title>Phylogenomics reveals the evolutionary origins of lichenization in chlorophyte algae.</title>
        <authorList>
            <person name="Puginier C."/>
            <person name="Libourel C."/>
            <person name="Otte J."/>
            <person name="Skaloud P."/>
            <person name="Haon M."/>
            <person name="Grisel S."/>
            <person name="Petersen M."/>
            <person name="Berrin J.G."/>
            <person name="Delaux P.M."/>
            <person name="Dal Grande F."/>
            <person name="Keller J."/>
        </authorList>
    </citation>
    <scope>NUCLEOTIDE SEQUENCE [LARGE SCALE GENOMIC DNA]</scope>
    <source>
        <strain evidence="4 5">SAG 2145</strain>
    </source>
</reference>
<evidence type="ECO:0000256" key="1">
    <source>
        <dbReference type="RuleBase" id="RU004560"/>
    </source>
</evidence>
<dbReference type="Gene3D" id="3.40.50.300">
    <property type="entry name" value="P-loop containing nucleotide triphosphate hydrolases"/>
    <property type="match status" value="1"/>
</dbReference>
<feature type="compositionally biased region" description="Basic residues" evidence="2">
    <location>
        <begin position="644"/>
        <end position="659"/>
    </location>
</feature>
<dbReference type="PANTHER" id="PTHR18884">
    <property type="entry name" value="SEPTIN"/>
    <property type="match status" value="1"/>
</dbReference>
<evidence type="ECO:0000256" key="2">
    <source>
        <dbReference type="SAM" id="MobiDB-lite"/>
    </source>
</evidence>
<evidence type="ECO:0000259" key="3">
    <source>
        <dbReference type="PROSITE" id="PS51719"/>
    </source>
</evidence>
<evidence type="ECO:0000313" key="4">
    <source>
        <dbReference type="EMBL" id="KAK9827908.1"/>
    </source>
</evidence>
<keyword evidence="1" id="KW-0342">GTP-binding</keyword>
<accession>A0AAW1R2P3</accession>
<dbReference type="EMBL" id="JALJOS010000017">
    <property type="protein sequence ID" value="KAK9827908.1"/>
    <property type="molecule type" value="Genomic_DNA"/>
</dbReference>
<feature type="domain" description="Septin-type G" evidence="3">
    <location>
        <begin position="152"/>
        <end position="432"/>
    </location>
</feature>
<dbReference type="AlphaFoldDB" id="A0AAW1R2P3"/>
<dbReference type="Pfam" id="PF00735">
    <property type="entry name" value="Septin"/>
    <property type="match status" value="1"/>
</dbReference>
<comment type="similarity">
    <text evidence="1">Belongs to the TRAFAC class TrmE-Era-EngA-EngB-Septin-like GTPase superfamily. Septin GTPase family.</text>
</comment>
<dbReference type="InterPro" id="IPR030379">
    <property type="entry name" value="G_SEPTIN_dom"/>
</dbReference>
<dbReference type="PROSITE" id="PS51719">
    <property type="entry name" value="G_SEPTIN"/>
    <property type="match status" value="1"/>
</dbReference>
<dbReference type="InterPro" id="IPR027417">
    <property type="entry name" value="P-loop_NTPase"/>
</dbReference>